<gene>
    <name evidence="2" type="ORF">NTEN_LOCUS5911</name>
</gene>
<dbReference type="Proteomes" id="UP000479000">
    <property type="component" value="Unassembled WGS sequence"/>
</dbReference>
<evidence type="ECO:0000313" key="3">
    <source>
        <dbReference type="Proteomes" id="UP000479000"/>
    </source>
</evidence>
<feature type="region of interest" description="Disordered" evidence="1">
    <location>
        <begin position="169"/>
        <end position="188"/>
    </location>
</feature>
<keyword evidence="3" id="KW-1185">Reference proteome</keyword>
<feature type="compositionally biased region" description="Polar residues" evidence="1">
    <location>
        <begin position="86"/>
        <end position="98"/>
    </location>
</feature>
<feature type="region of interest" description="Disordered" evidence="1">
    <location>
        <begin position="86"/>
        <end position="128"/>
    </location>
</feature>
<feature type="compositionally biased region" description="Basic and acidic residues" evidence="1">
    <location>
        <begin position="238"/>
        <end position="247"/>
    </location>
</feature>
<evidence type="ECO:0000313" key="2">
    <source>
        <dbReference type="EMBL" id="CAA9999628.1"/>
    </source>
</evidence>
<feature type="region of interest" description="Disordered" evidence="1">
    <location>
        <begin position="236"/>
        <end position="292"/>
    </location>
</feature>
<proteinExistence type="predicted"/>
<feature type="compositionally biased region" description="Low complexity" evidence="1">
    <location>
        <begin position="279"/>
        <end position="292"/>
    </location>
</feature>
<organism evidence="2 3">
    <name type="scientific">Nesidiocoris tenuis</name>
    <dbReference type="NCBI Taxonomy" id="355587"/>
    <lineage>
        <taxon>Eukaryota</taxon>
        <taxon>Metazoa</taxon>
        <taxon>Ecdysozoa</taxon>
        <taxon>Arthropoda</taxon>
        <taxon>Hexapoda</taxon>
        <taxon>Insecta</taxon>
        <taxon>Pterygota</taxon>
        <taxon>Neoptera</taxon>
        <taxon>Paraneoptera</taxon>
        <taxon>Hemiptera</taxon>
        <taxon>Heteroptera</taxon>
        <taxon>Panheteroptera</taxon>
        <taxon>Cimicomorpha</taxon>
        <taxon>Miridae</taxon>
        <taxon>Dicyphina</taxon>
        <taxon>Nesidiocoris</taxon>
    </lineage>
</organism>
<sequence length="292" mass="32754">MGNQGGTRSSSFEVWKAIRKVFCRFVRKGLPMRAFRTRNDWRIIAHIQGKTGPKCQLFNARKATGWRSYSKVPNLGEQLASSRTIKVSQASSPLSTSGCGKRTGENATGNGPPVDERNEINSSPEWSDRRTINGIMDSIIWNSILRKWILPFIDKRIFLQEPTIPSDIPPNRSYVRNGSGQHNGKTEQKMMLSRTDQNFRNGYDGDDARRRLMADRSRLIMQAGSNPGLMTAAANFSTHRERDRSRAEGGPSRPPLRRLTSCENGNIPCTPPPRLPKFTPTSTRPSHRSSTG</sequence>
<evidence type="ECO:0000256" key="1">
    <source>
        <dbReference type="SAM" id="MobiDB-lite"/>
    </source>
</evidence>
<accession>A0A6H5G9R3</accession>
<dbReference type="AlphaFoldDB" id="A0A6H5G9R3"/>
<name>A0A6H5G9R3_9HEMI</name>
<reference evidence="2 3" key="1">
    <citation type="submission" date="2020-02" db="EMBL/GenBank/DDBJ databases">
        <authorList>
            <person name="Ferguson B K."/>
        </authorList>
    </citation>
    <scope>NUCLEOTIDE SEQUENCE [LARGE SCALE GENOMIC DNA]</scope>
</reference>
<protein>
    <submittedName>
        <fullName evidence="2">Uncharacterized protein</fullName>
    </submittedName>
</protein>
<dbReference type="EMBL" id="CADCXU010009027">
    <property type="protein sequence ID" value="CAA9999628.1"/>
    <property type="molecule type" value="Genomic_DNA"/>
</dbReference>
<feature type="compositionally biased region" description="Polar residues" evidence="1">
    <location>
        <begin position="174"/>
        <end position="183"/>
    </location>
</feature>